<name>A4E7B0_COLAA</name>
<comment type="caution">
    <text evidence="2">The sequence shown here is derived from an EMBL/GenBank/DDBJ whole genome shotgun (WGS) entry which is preliminary data.</text>
</comment>
<dbReference type="AlphaFoldDB" id="A4E7B0"/>
<gene>
    <name evidence="2" type="ORF">COLAER_00291</name>
</gene>
<evidence type="ECO:0000256" key="1">
    <source>
        <dbReference type="SAM" id="MobiDB-lite"/>
    </source>
</evidence>
<feature type="region of interest" description="Disordered" evidence="1">
    <location>
        <begin position="1"/>
        <end position="32"/>
    </location>
</feature>
<evidence type="ECO:0000313" key="2">
    <source>
        <dbReference type="EMBL" id="EBA40619.1"/>
    </source>
</evidence>
<dbReference type="Proteomes" id="UP000002979">
    <property type="component" value="Unassembled WGS sequence"/>
</dbReference>
<feature type="compositionally biased region" description="Basic and acidic residues" evidence="1">
    <location>
        <begin position="1"/>
        <end position="18"/>
    </location>
</feature>
<protein>
    <submittedName>
        <fullName evidence="2">Uncharacterized protein</fullName>
    </submittedName>
</protein>
<dbReference type="EMBL" id="AAVN02000001">
    <property type="protein sequence ID" value="EBA40619.1"/>
    <property type="molecule type" value="Genomic_DNA"/>
</dbReference>
<reference evidence="2 3" key="1">
    <citation type="submission" date="2007-01" db="EMBL/GenBank/DDBJ databases">
        <title>Draft genome sequence of Collinsella aerofaciens (ATCC 25986).</title>
        <authorList>
            <person name="Sudarsanam P."/>
            <person name="Ley R."/>
            <person name="Guruge J."/>
            <person name="Turnbaugh P.J."/>
            <person name="Mahowald M."/>
            <person name="Liep D."/>
            <person name="Gordon J."/>
        </authorList>
    </citation>
    <scope>NUCLEOTIDE SEQUENCE [LARGE SCALE GENOMIC DNA]</scope>
    <source>
        <strain evidence="3">ATCC 25986 / DSM 3979 / JCM 10188 / KCTC 3647 / NCTC 11838 / VPI 1003</strain>
    </source>
</reference>
<proteinExistence type="predicted"/>
<evidence type="ECO:0000313" key="3">
    <source>
        <dbReference type="Proteomes" id="UP000002979"/>
    </source>
</evidence>
<accession>A4E7B0</accession>
<reference evidence="2 3" key="2">
    <citation type="submission" date="2007-04" db="EMBL/GenBank/DDBJ databases">
        <authorList>
            <person name="Fulton L."/>
            <person name="Clifton S."/>
            <person name="Fulton B."/>
            <person name="Xu J."/>
            <person name="Minx P."/>
            <person name="Mardis E.R."/>
            <person name="Wilson R.K."/>
        </authorList>
    </citation>
    <scope>NUCLEOTIDE SEQUENCE [LARGE SCALE GENOMIC DNA]</scope>
    <source>
        <strain evidence="3">ATCC 25986 / DSM 3979 / JCM 10188 / KCTC 3647 / NCTC 11838 / VPI 1003</strain>
    </source>
</reference>
<organism evidence="2 3">
    <name type="scientific">Collinsella aerofaciens (strain ATCC 25986 / DSM 3979 / JCM 10188 / KCTC 3647 / NCTC 11838 / VPI 1003)</name>
    <dbReference type="NCBI Taxonomy" id="411903"/>
    <lineage>
        <taxon>Bacteria</taxon>
        <taxon>Bacillati</taxon>
        <taxon>Actinomycetota</taxon>
        <taxon>Coriobacteriia</taxon>
        <taxon>Coriobacteriales</taxon>
        <taxon>Coriobacteriaceae</taxon>
        <taxon>Collinsella</taxon>
    </lineage>
</organism>
<sequence>MREESVMSLDAERNENMGRPKGSVSIYDDGPRSARCETCGFCAVSEAVMTASGEGRKRYTCMRCPDFVHTTQGLARCNYWEARHEG</sequence>